<name>A0A0E0LWC9_ORYPU</name>
<sequence length="106" mass="12013">MAESKKRGIRDWIGDSQRKRNRKPGRLFFLLSLSSRAPRLRLRGRETDGGRRGFASGCGRGGAAARNELRRGEKVEALIGRIPQNYGPKEDHIWAEIVIIYVLELP</sequence>
<dbReference type="EnsemblPlants" id="OPUNC08G17150.1">
    <property type="protein sequence ID" value="OPUNC08G17150.1"/>
    <property type="gene ID" value="OPUNC08G17150"/>
</dbReference>
<organism evidence="1">
    <name type="scientific">Oryza punctata</name>
    <name type="common">Red rice</name>
    <dbReference type="NCBI Taxonomy" id="4537"/>
    <lineage>
        <taxon>Eukaryota</taxon>
        <taxon>Viridiplantae</taxon>
        <taxon>Streptophyta</taxon>
        <taxon>Embryophyta</taxon>
        <taxon>Tracheophyta</taxon>
        <taxon>Spermatophyta</taxon>
        <taxon>Magnoliopsida</taxon>
        <taxon>Liliopsida</taxon>
        <taxon>Poales</taxon>
        <taxon>Poaceae</taxon>
        <taxon>BOP clade</taxon>
        <taxon>Oryzoideae</taxon>
        <taxon>Oryzeae</taxon>
        <taxon>Oryzinae</taxon>
        <taxon>Oryza</taxon>
    </lineage>
</organism>
<evidence type="ECO:0000313" key="2">
    <source>
        <dbReference type="Proteomes" id="UP000026962"/>
    </source>
</evidence>
<accession>A0A0E0LWC9</accession>
<proteinExistence type="predicted"/>
<dbReference type="AlphaFoldDB" id="A0A0E0LWC9"/>
<dbReference type="Proteomes" id="UP000026962">
    <property type="component" value="Chromosome 8"/>
</dbReference>
<dbReference type="Gramene" id="OPUNC08G17150.1">
    <property type="protein sequence ID" value="OPUNC08G17150.1"/>
    <property type="gene ID" value="OPUNC08G17150"/>
</dbReference>
<reference evidence="1" key="2">
    <citation type="submission" date="2018-05" db="EMBL/GenBank/DDBJ databases">
        <title>OpunRS2 (Oryza punctata Reference Sequence Version 2).</title>
        <authorList>
            <person name="Zhang J."/>
            <person name="Kudrna D."/>
            <person name="Lee S."/>
            <person name="Talag J."/>
            <person name="Welchert J."/>
            <person name="Wing R.A."/>
        </authorList>
    </citation>
    <scope>NUCLEOTIDE SEQUENCE [LARGE SCALE GENOMIC DNA]</scope>
</reference>
<evidence type="ECO:0000313" key="1">
    <source>
        <dbReference type="EnsemblPlants" id="OPUNC08G17150.1"/>
    </source>
</evidence>
<reference evidence="1" key="1">
    <citation type="submission" date="2015-04" db="UniProtKB">
        <authorList>
            <consortium name="EnsemblPlants"/>
        </authorList>
    </citation>
    <scope>IDENTIFICATION</scope>
</reference>
<protein>
    <submittedName>
        <fullName evidence="1">Uncharacterized protein</fullName>
    </submittedName>
</protein>
<keyword evidence="2" id="KW-1185">Reference proteome</keyword>
<dbReference type="HOGENOM" id="CLU_2227569_0_0_1"/>